<feature type="region of interest" description="Disordered" evidence="1">
    <location>
        <begin position="1"/>
        <end position="46"/>
    </location>
</feature>
<proteinExistence type="predicted"/>
<dbReference type="AlphaFoldDB" id="A0A1F8B963"/>
<dbReference type="Proteomes" id="UP000179018">
    <property type="component" value="Unassembled WGS sequence"/>
</dbReference>
<evidence type="ECO:0000256" key="1">
    <source>
        <dbReference type="SAM" id="MobiDB-lite"/>
    </source>
</evidence>
<organism evidence="2 3">
    <name type="scientific">Candidatus Woesebacteria bacterium RIFCSPLOWO2_01_FULL_39_10</name>
    <dbReference type="NCBI Taxonomy" id="1802516"/>
    <lineage>
        <taxon>Bacteria</taxon>
        <taxon>Candidatus Woeseibacteriota</taxon>
    </lineage>
</organism>
<dbReference type="STRING" id="1802516.A3A75_03550"/>
<name>A0A1F8B963_9BACT</name>
<sequence>MQAKKFRFGRASPEAMPAARGISFPTKRQGEDTPSVLRQAQDGEQGRTISSWELHSSLVNIFSIMVSNDICKR</sequence>
<comment type="caution">
    <text evidence="2">The sequence shown here is derived from an EMBL/GenBank/DDBJ whole genome shotgun (WGS) entry which is preliminary data.</text>
</comment>
<protein>
    <submittedName>
        <fullName evidence="2">Uncharacterized protein</fullName>
    </submittedName>
</protein>
<evidence type="ECO:0000313" key="3">
    <source>
        <dbReference type="Proteomes" id="UP000179018"/>
    </source>
</evidence>
<dbReference type="EMBL" id="MGHC01000006">
    <property type="protein sequence ID" value="OGM60573.1"/>
    <property type="molecule type" value="Genomic_DNA"/>
</dbReference>
<reference evidence="2 3" key="1">
    <citation type="journal article" date="2016" name="Nat. Commun.">
        <title>Thousands of microbial genomes shed light on interconnected biogeochemical processes in an aquifer system.</title>
        <authorList>
            <person name="Anantharaman K."/>
            <person name="Brown C.T."/>
            <person name="Hug L.A."/>
            <person name="Sharon I."/>
            <person name="Castelle C.J."/>
            <person name="Probst A.J."/>
            <person name="Thomas B.C."/>
            <person name="Singh A."/>
            <person name="Wilkins M.J."/>
            <person name="Karaoz U."/>
            <person name="Brodie E.L."/>
            <person name="Williams K.H."/>
            <person name="Hubbard S.S."/>
            <person name="Banfield J.F."/>
        </authorList>
    </citation>
    <scope>NUCLEOTIDE SEQUENCE [LARGE SCALE GENOMIC DNA]</scope>
</reference>
<gene>
    <name evidence="2" type="ORF">A3A75_03550</name>
</gene>
<evidence type="ECO:0000313" key="2">
    <source>
        <dbReference type="EMBL" id="OGM60573.1"/>
    </source>
</evidence>
<accession>A0A1F8B963</accession>